<dbReference type="OrthoDB" id="2691125at2"/>
<evidence type="ECO:0000313" key="2">
    <source>
        <dbReference type="EMBL" id="TVY10408.1"/>
    </source>
</evidence>
<name>A0A559KE65_9BACL</name>
<feature type="region of interest" description="Disordered" evidence="1">
    <location>
        <begin position="65"/>
        <end position="106"/>
    </location>
</feature>
<dbReference type="RefSeq" id="WP_144845469.1">
    <property type="nucleotide sequence ID" value="NZ_VNJI01000008.1"/>
</dbReference>
<dbReference type="Proteomes" id="UP000317036">
    <property type="component" value="Unassembled WGS sequence"/>
</dbReference>
<dbReference type="InterPro" id="IPR007391">
    <property type="entry name" value="Vancomycin_resist_VanW"/>
</dbReference>
<evidence type="ECO:0000256" key="1">
    <source>
        <dbReference type="SAM" id="MobiDB-lite"/>
    </source>
</evidence>
<reference evidence="2 3" key="1">
    <citation type="submission" date="2019-07" db="EMBL/GenBank/DDBJ databases">
        <authorList>
            <person name="Kim J."/>
        </authorList>
    </citation>
    <scope>NUCLEOTIDE SEQUENCE [LARGE SCALE GENOMIC DNA]</scope>
    <source>
        <strain evidence="2 3">JC52</strain>
    </source>
</reference>
<comment type="caution">
    <text evidence="2">The sequence shown here is derived from an EMBL/GenBank/DDBJ whole genome shotgun (WGS) entry which is preliminary data.</text>
</comment>
<proteinExistence type="predicted"/>
<organism evidence="2 3">
    <name type="scientific">Paenibacillus cremeus</name>
    <dbReference type="NCBI Taxonomy" id="2163881"/>
    <lineage>
        <taxon>Bacteria</taxon>
        <taxon>Bacillati</taxon>
        <taxon>Bacillota</taxon>
        <taxon>Bacilli</taxon>
        <taxon>Bacillales</taxon>
        <taxon>Paenibacillaceae</taxon>
        <taxon>Paenibacillus</taxon>
    </lineage>
</organism>
<sequence length="330" mass="35421">MRERRKSSILRPFKWIALLVVVGGASVAGLSAAGLVQWNPDKTLDRFMFWKTPDQTATGAVVQAAAAPQPNAKGTAQAAGSEAGKDKAQAPAATAAAPAPAPAAKPAANASGQLLAQAQSLIAVSASERAWLDQAGAIKLEPGKLFSYNTWFKDTQKGKTLEKKEAELSHLAGLLYETALRTGMKVGDRYAHSDIPAYAASGFDVEYVQDQKDLTFYNPFDFPITVGVTYNGDTPILTMNGTPSANWKAPKVTVNKESFSPDKVVLTDYTLAGKGEVKRSDGLVGLLVKVYADWKNDGKDELLYKDFYAPHPVVIARMPSPDDIKATEFK</sequence>
<dbReference type="AlphaFoldDB" id="A0A559KE65"/>
<keyword evidence="3" id="KW-1185">Reference proteome</keyword>
<dbReference type="Pfam" id="PF04294">
    <property type="entry name" value="VanW"/>
    <property type="match status" value="1"/>
</dbReference>
<dbReference type="EMBL" id="VNJI01000008">
    <property type="protein sequence ID" value="TVY10408.1"/>
    <property type="molecule type" value="Genomic_DNA"/>
</dbReference>
<feature type="compositionally biased region" description="Low complexity" evidence="1">
    <location>
        <begin position="89"/>
        <end position="106"/>
    </location>
</feature>
<gene>
    <name evidence="2" type="ORF">FPZ49_08405</name>
</gene>
<protein>
    <submittedName>
        <fullName evidence="2">Uncharacterized protein</fullName>
    </submittedName>
</protein>
<feature type="compositionally biased region" description="Low complexity" evidence="1">
    <location>
        <begin position="65"/>
        <end position="76"/>
    </location>
</feature>
<evidence type="ECO:0000313" key="3">
    <source>
        <dbReference type="Proteomes" id="UP000317036"/>
    </source>
</evidence>
<accession>A0A559KE65</accession>